<protein>
    <recommendedName>
        <fullName evidence="3">F-box associated domain-containing protein</fullName>
    </recommendedName>
</protein>
<dbReference type="EMBL" id="LIAE01006504">
    <property type="protein sequence ID" value="PAV88641.1"/>
    <property type="molecule type" value="Genomic_DNA"/>
</dbReference>
<dbReference type="OrthoDB" id="5788425at2759"/>
<proteinExistence type="predicted"/>
<keyword evidence="2" id="KW-1185">Reference proteome</keyword>
<gene>
    <name evidence="1" type="ORF">WR25_22630</name>
</gene>
<dbReference type="Proteomes" id="UP000218231">
    <property type="component" value="Unassembled WGS sequence"/>
</dbReference>
<accession>A0A2A2LQV6</accession>
<sequence length="216" mass="24928">MSKFVHRGSLLLSSKRPLFPWQLGPKSQKRLQNLTHLDTLILENMGILNIFDGNNLFCGTKKLNKLHLKLDHRHRMDIDEITTIDLDGYFLLNLIGKVPVAPLDISIYYDIPVLVLQFDPLQMCALIRCWRTAPFAQPITQIVFNSIVTISQFHDAAEHSRLFQYGELLPVPYCRFHSIHTFNRNVVLKLACYANGNVTQWHIQTEILKSSGYKKI</sequence>
<evidence type="ECO:0008006" key="3">
    <source>
        <dbReference type="Google" id="ProtNLM"/>
    </source>
</evidence>
<name>A0A2A2LQV6_9BILA</name>
<comment type="caution">
    <text evidence="1">The sequence shown here is derived from an EMBL/GenBank/DDBJ whole genome shotgun (WGS) entry which is preliminary data.</text>
</comment>
<reference evidence="1 2" key="1">
    <citation type="journal article" date="2017" name="Curr. Biol.">
        <title>Genome architecture and evolution of a unichromosomal asexual nematode.</title>
        <authorList>
            <person name="Fradin H."/>
            <person name="Zegar C."/>
            <person name="Gutwein M."/>
            <person name="Lucas J."/>
            <person name="Kovtun M."/>
            <person name="Corcoran D."/>
            <person name="Baugh L.R."/>
            <person name="Kiontke K."/>
            <person name="Gunsalus K."/>
            <person name="Fitch D.H."/>
            <person name="Piano F."/>
        </authorList>
    </citation>
    <scope>NUCLEOTIDE SEQUENCE [LARGE SCALE GENOMIC DNA]</scope>
    <source>
        <strain evidence="1">PF1309</strain>
    </source>
</reference>
<organism evidence="1 2">
    <name type="scientific">Diploscapter pachys</name>
    <dbReference type="NCBI Taxonomy" id="2018661"/>
    <lineage>
        <taxon>Eukaryota</taxon>
        <taxon>Metazoa</taxon>
        <taxon>Ecdysozoa</taxon>
        <taxon>Nematoda</taxon>
        <taxon>Chromadorea</taxon>
        <taxon>Rhabditida</taxon>
        <taxon>Rhabditina</taxon>
        <taxon>Rhabditomorpha</taxon>
        <taxon>Rhabditoidea</taxon>
        <taxon>Rhabditidae</taxon>
        <taxon>Diploscapter</taxon>
    </lineage>
</organism>
<evidence type="ECO:0000313" key="1">
    <source>
        <dbReference type="EMBL" id="PAV88641.1"/>
    </source>
</evidence>
<dbReference type="AlphaFoldDB" id="A0A2A2LQV6"/>
<evidence type="ECO:0000313" key="2">
    <source>
        <dbReference type="Proteomes" id="UP000218231"/>
    </source>
</evidence>